<name>A0A4Q7ZT23_9ACTN</name>
<comment type="caution">
    <text evidence="3">The sequence shown here is derived from an EMBL/GenBank/DDBJ whole genome shotgun (WGS) entry which is preliminary data.</text>
</comment>
<evidence type="ECO:0000256" key="1">
    <source>
        <dbReference type="SAM" id="MobiDB-lite"/>
    </source>
</evidence>
<evidence type="ECO:0008006" key="5">
    <source>
        <dbReference type="Google" id="ProtNLM"/>
    </source>
</evidence>
<evidence type="ECO:0000256" key="2">
    <source>
        <dbReference type="SAM" id="SignalP"/>
    </source>
</evidence>
<keyword evidence="4" id="KW-1185">Reference proteome</keyword>
<dbReference type="EMBL" id="SHKY01000001">
    <property type="protein sequence ID" value="RZU53793.1"/>
    <property type="molecule type" value="Genomic_DNA"/>
</dbReference>
<sequence>MQFPTRRTWWVAPLALLVGAALTAPALAATSAQRLAAADDPQIPHERGPAGCNGGPQEASLARMNDTPVTIGETGAFVPLATSGVPVTVPNNDNDQFVVRFTGEVVLAGQPVPVTVPADLVQLQIVVIAGGVATPMAPLNDPTFTTGVGGSHALQSCTRLGPGNYTIAVRWRVVDLAANNNLTATMDDWLLSVEQND</sequence>
<dbReference type="AlphaFoldDB" id="A0A4Q7ZT23"/>
<proteinExistence type="predicted"/>
<organism evidence="3 4">
    <name type="scientific">Krasilnikovia cinnamomea</name>
    <dbReference type="NCBI Taxonomy" id="349313"/>
    <lineage>
        <taxon>Bacteria</taxon>
        <taxon>Bacillati</taxon>
        <taxon>Actinomycetota</taxon>
        <taxon>Actinomycetes</taxon>
        <taxon>Micromonosporales</taxon>
        <taxon>Micromonosporaceae</taxon>
        <taxon>Krasilnikovia</taxon>
    </lineage>
</organism>
<accession>A0A4Q7ZT23</accession>
<evidence type="ECO:0000313" key="4">
    <source>
        <dbReference type="Proteomes" id="UP000292564"/>
    </source>
</evidence>
<gene>
    <name evidence="3" type="ORF">EV385_5727</name>
</gene>
<feature type="signal peptide" evidence="2">
    <location>
        <begin position="1"/>
        <end position="28"/>
    </location>
</feature>
<feature type="region of interest" description="Disordered" evidence="1">
    <location>
        <begin position="38"/>
        <end position="61"/>
    </location>
</feature>
<protein>
    <recommendedName>
        <fullName evidence="5">Surface-anchored protein</fullName>
    </recommendedName>
</protein>
<keyword evidence="2" id="KW-0732">Signal</keyword>
<evidence type="ECO:0000313" key="3">
    <source>
        <dbReference type="EMBL" id="RZU53793.1"/>
    </source>
</evidence>
<reference evidence="3 4" key="1">
    <citation type="submission" date="2019-02" db="EMBL/GenBank/DDBJ databases">
        <title>Sequencing the genomes of 1000 actinobacteria strains.</title>
        <authorList>
            <person name="Klenk H.-P."/>
        </authorList>
    </citation>
    <scope>NUCLEOTIDE SEQUENCE [LARGE SCALE GENOMIC DNA]</scope>
    <source>
        <strain evidence="3 4">DSM 45162</strain>
    </source>
</reference>
<dbReference type="OrthoDB" id="3373098at2"/>
<dbReference type="Proteomes" id="UP000292564">
    <property type="component" value="Unassembled WGS sequence"/>
</dbReference>
<dbReference type="RefSeq" id="WP_130512241.1">
    <property type="nucleotide sequence ID" value="NZ_SHKY01000001.1"/>
</dbReference>
<feature type="chain" id="PRO_5020882381" description="Surface-anchored protein" evidence="2">
    <location>
        <begin position="29"/>
        <end position="197"/>
    </location>
</feature>